<organism evidence="2 3">
    <name type="scientific">Pipistrellus kuhlii</name>
    <name type="common">Kuhl's pipistrelle</name>
    <dbReference type="NCBI Taxonomy" id="59472"/>
    <lineage>
        <taxon>Eukaryota</taxon>
        <taxon>Metazoa</taxon>
        <taxon>Chordata</taxon>
        <taxon>Craniata</taxon>
        <taxon>Vertebrata</taxon>
        <taxon>Euteleostomi</taxon>
        <taxon>Mammalia</taxon>
        <taxon>Eutheria</taxon>
        <taxon>Laurasiatheria</taxon>
        <taxon>Chiroptera</taxon>
        <taxon>Yangochiroptera</taxon>
        <taxon>Vespertilionidae</taxon>
        <taxon>Pipistrellus</taxon>
    </lineage>
</organism>
<reference evidence="2 3" key="1">
    <citation type="journal article" date="2020" name="Nature">
        <title>Six reference-quality genomes reveal evolution of bat adaptations.</title>
        <authorList>
            <person name="Jebb D."/>
            <person name="Huang Z."/>
            <person name="Pippel M."/>
            <person name="Hughes G.M."/>
            <person name="Lavrichenko K."/>
            <person name="Devanna P."/>
            <person name="Winkler S."/>
            <person name="Jermiin L.S."/>
            <person name="Skirmuntt E.C."/>
            <person name="Katzourakis A."/>
            <person name="Burkitt-Gray L."/>
            <person name="Ray D.A."/>
            <person name="Sullivan K.A.M."/>
            <person name="Roscito J.G."/>
            <person name="Kirilenko B.M."/>
            <person name="Davalos L.M."/>
            <person name="Corthals A.P."/>
            <person name="Power M.L."/>
            <person name="Jones G."/>
            <person name="Ransome R.D."/>
            <person name="Dechmann D.K.N."/>
            <person name="Locatelli A.G."/>
            <person name="Puechmaille S.J."/>
            <person name="Fedrigo O."/>
            <person name="Jarvis E.D."/>
            <person name="Hiller M."/>
            <person name="Vernes S.C."/>
            <person name="Myers E.W."/>
            <person name="Teeling E.C."/>
        </authorList>
    </citation>
    <scope>NUCLEOTIDE SEQUENCE [LARGE SCALE GENOMIC DNA]</scope>
    <source>
        <strain evidence="2">MPipKuh1</strain>
        <tissue evidence="2">Flight muscle</tissue>
    </source>
</reference>
<protein>
    <submittedName>
        <fullName evidence="2">Uncharacterized protein</fullName>
    </submittedName>
</protein>
<feature type="compositionally biased region" description="Low complexity" evidence="1">
    <location>
        <begin position="55"/>
        <end position="76"/>
    </location>
</feature>
<feature type="compositionally biased region" description="Basic and acidic residues" evidence="1">
    <location>
        <begin position="318"/>
        <end position="349"/>
    </location>
</feature>
<accession>A0A7J7VVB5</accession>
<sequence>MGVQTPKVRKCKHFLSLDRVSISDSKKTKTKKPPKNSEAGSADSPSHIPTPPFPGLLSQSLSQPGSRSRSSSSPLAPLSTFRLRSLFVPRTRDFPPHPLPPRKNHWQTPILSRKVLKSNARSPMQHKLPPLPLPPLPCPACIPGLFSSSGFGEREERERERERRERVWRGRRREGKEYGKIKPAAGLRWPPLRARVPGGCGCRCPGARCQGASASPPPRRGRSSPRAPTPAAEPTCCSPVHCVRRDLLWPPLLPGSSILVGIHLSARATHTLHTHGDCERAASIVAPLRQTQTDIFFFFLQPSSSNLPPVQQLQRGRGRGERERERERERASERERERERERREKRETD</sequence>
<dbReference type="Proteomes" id="UP000558488">
    <property type="component" value="Unassembled WGS sequence"/>
</dbReference>
<evidence type="ECO:0000256" key="1">
    <source>
        <dbReference type="SAM" id="MobiDB-lite"/>
    </source>
</evidence>
<feature type="region of interest" description="Disordered" evidence="1">
    <location>
        <begin position="307"/>
        <end position="349"/>
    </location>
</feature>
<feature type="region of interest" description="Disordered" evidence="1">
    <location>
        <begin position="19"/>
        <end position="76"/>
    </location>
</feature>
<gene>
    <name evidence="2" type="ORF">mPipKuh1_008289</name>
</gene>
<evidence type="ECO:0000313" key="2">
    <source>
        <dbReference type="EMBL" id="KAF6328960.1"/>
    </source>
</evidence>
<dbReference type="EMBL" id="JACAGB010000013">
    <property type="protein sequence ID" value="KAF6328960.1"/>
    <property type="molecule type" value="Genomic_DNA"/>
</dbReference>
<comment type="caution">
    <text evidence="2">The sequence shown here is derived from an EMBL/GenBank/DDBJ whole genome shotgun (WGS) entry which is preliminary data.</text>
</comment>
<dbReference type="AlphaFoldDB" id="A0A7J7VVB5"/>
<evidence type="ECO:0000313" key="3">
    <source>
        <dbReference type="Proteomes" id="UP000558488"/>
    </source>
</evidence>
<name>A0A7J7VVB5_PIPKU</name>
<feature type="region of interest" description="Disordered" evidence="1">
    <location>
        <begin position="209"/>
        <end position="232"/>
    </location>
</feature>
<keyword evidence="3" id="KW-1185">Reference proteome</keyword>
<proteinExistence type="predicted"/>